<dbReference type="Gene3D" id="3.40.250.10">
    <property type="entry name" value="Rhodanese-like domain"/>
    <property type="match status" value="1"/>
</dbReference>
<dbReference type="InterPro" id="IPR050229">
    <property type="entry name" value="GlpE_sulfurtransferase"/>
</dbReference>
<organism evidence="3 4">
    <name type="scientific">Anaeromyces robustus</name>
    <dbReference type="NCBI Taxonomy" id="1754192"/>
    <lineage>
        <taxon>Eukaryota</taxon>
        <taxon>Fungi</taxon>
        <taxon>Fungi incertae sedis</taxon>
        <taxon>Chytridiomycota</taxon>
        <taxon>Chytridiomycota incertae sedis</taxon>
        <taxon>Neocallimastigomycetes</taxon>
        <taxon>Neocallimastigales</taxon>
        <taxon>Neocallimastigaceae</taxon>
        <taxon>Anaeromyces</taxon>
    </lineage>
</organism>
<dbReference type="AlphaFoldDB" id="A0A1Y1X1F7"/>
<dbReference type="EMBL" id="MCFG01000168">
    <property type="protein sequence ID" value="ORX79651.1"/>
    <property type="molecule type" value="Genomic_DNA"/>
</dbReference>
<evidence type="ECO:0000256" key="1">
    <source>
        <dbReference type="SAM" id="Phobius"/>
    </source>
</evidence>
<dbReference type="STRING" id="1754192.A0A1Y1X1F7"/>
<evidence type="ECO:0000313" key="4">
    <source>
        <dbReference type="Proteomes" id="UP000193944"/>
    </source>
</evidence>
<dbReference type="OrthoDB" id="432169at2759"/>
<feature type="transmembrane region" description="Helical" evidence="1">
    <location>
        <begin position="15"/>
        <end position="33"/>
    </location>
</feature>
<proteinExistence type="predicted"/>
<keyword evidence="1" id="KW-1133">Transmembrane helix</keyword>
<feature type="domain" description="Rhodanese" evidence="2">
    <location>
        <begin position="67"/>
        <end position="162"/>
    </location>
</feature>
<sequence length="165" mass="18653">MSSSMSLNMKRKYKTALKIFGFFAISVLLIIIYKNENNTGGEHLNRNFSDRITCEEYYYILDSKIPHILIDVRSEDSFKNGSLPNAINIPKEELPNNVEKINDLLIKKAQETNSRNVPLYLVCGSGYLSGSSVPLLKRYGIKSKDIIGGLAAWKSKIDPDFPLVY</sequence>
<evidence type="ECO:0000259" key="2">
    <source>
        <dbReference type="PROSITE" id="PS50206"/>
    </source>
</evidence>
<keyword evidence="4" id="KW-1185">Reference proteome</keyword>
<dbReference type="PANTHER" id="PTHR43031:SF1">
    <property type="entry name" value="PYRIDINE NUCLEOTIDE-DISULPHIDE OXIDOREDUCTASE"/>
    <property type="match status" value="1"/>
</dbReference>
<dbReference type="SUPFAM" id="SSF52821">
    <property type="entry name" value="Rhodanese/Cell cycle control phosphatase"/>
    <property type="match status" value="1"/>
</dbReference>
<keyword evidence="1" id="KW-0812">Transmembrane</keyword>
<reference evidence="3 4" key="2">
    <citation type="submission" date="2016-08" db="EMBL/GenBank/DDBJ databases">
        <title>Pervasive Adenine N6-methylation of Active Genes in Fungi.</title>
        <authorList>
            <consortium name="DOE Joint Genome Institute"/>
            <person name="Mondo S.J."/>
            <person name="Dannebaum R.O."/>
            <person name="Kuo R.C."/>
            <person name="Labutti K."/>
            <person name="Haridas S."/>
            <person name="Kuo A."/>
            <person name="Salamov A."/>
            <person name="Ahrendt S.R."/>
            <person name="Lipzen A."/>
            <person name="Sullivan W."/>
            <person name="Andreopoulos W.B."/>
            <person name="Clum A."/>
            <person name="Lindquist E."/>
            <person name="Daum C."/>
            <person name="Ramamoorthy G.K."/>
            <person name="Gryganskyi A."/>
            <person name="Culley D."/>
            <person name="Magnuson J.K."/>
            <person name="James T.Y."/>
            <person name="O'Malley M.A."/>
            <person name="Stajich J.E."/>
            <person name="Spatafora J.W."/>
            <person name="Visel A."/>
            <person name="Grigoriev I.V."/>
        </authorList>
    </citation>
    <scope>NUCLEOTIDE SEQUENCE [LARGE SCALE GENOMIC DNA]</scope>
    <source>
        <strain evidence="3 4">S4</strain>
    </source>
</reference>
<protein>
    <submittedName>
        <fullName evidence="3">Rhodanese-like protein</fullName>
    </submittedName>
</protein>
<accession>A0A1Y1X1F7</accession>
<gene>
    <name evidence="3" type="ORF">BCR32DRAFT_269336</name>
</gene>
<dbReference type="Pfam" id="PF00581">
    <property type="entry name" value="Rhodanese"/>
    <property type="match status" value="1"/>
</dbReference>
<dbReference type="PROSITE" id="PS50206">
    <property type="entry name" value="RHODANESE_3"/>
    <property type="match status" value="1"/>
</dbReference>
<dbReference type="PANTHER" id="PTHR43031">
    <property type="entry name" value="FAD-DEPENDENT OXIDOREDUCTASE"/>
    <property type="match status" value="1"/>
</dbReference>
<dbReference type="Proteomes" id="UP000193944">
    <property type="component" value="Unassembled WGS sequence"/>
</dbReference>
<dbReference type="SMART" id="SM00450">
    <property type="entry name" value="RHOD"/>
    <property type="match status" value="1"/>
</dbReference>
<name>A0A1Y1X1F7_9FUNG</name>
<dbReference type="InterPro" id="IPR036873">
    <property type="entry name" value="Rhodanese-like_dom_sf"/>
</dbReference>
<dbReference type="InterPro" id="IPR001763">
    <property type="entry name" value="Rhodanese-like_dom"/>
</dbReference>
<reference evidence="3 4" key="1">
    <citation type="submission" date="2016-08" db="EMBL/GenBank/DDBJ databases">
        <title>A Parts List for Fungal Cellulosomes Revealed by Comparative Genomics.</title>
        <authorList>
            <consortium name="DOE Joint Genome Institute"/>
            <person name="Haitjema C.H."/>
            <person name="Gilmore S.P."/>
            <person name="Henske J.K."/>
            <person name="Solomon K.V."/>
            <person name="De Groot R."/>
            <person name="Kuo A."/>
            <person name="Mondo S.J."/>
            <person name="Salamov A.A."/>
            <person name="Labutti K."/>
            <person name="Zhao Z."/>
            <person name="Chiniquy J."/>
            <person name="Barry K."/>
            <person name="Brewer H.M."/>
            <person name="Purvine S.O."/>
            <person name="Wright A.T."/>
            <person name="Boxma B."/>
            <person name="Van Alen T."/>
            <person name="Hackstein J.H."/>
            <person name="Baker S.E."/>
            <person name="Grigoriev I.V."/>
            <person name="O'Malley M.A."/>
        </authorList>
    </citation>
    <scope>NUCLEOTIDE SEQUENCE [LARGE SCALE GENOMIC DNA]</scope>
    <source>
        <strain evidence="3 4">S4</strain>
    </source>
</reference>
<comment type="caution">
    <text evidence="3">The sequence shown here is derived from an EMBL/GenBank/DDBJ whole genome shotgun (WGS) entry which is preliminary data.</text>
</comment>
<keyword evidence="1" id="KW-0472">Membrane</keyword>
<evidence type="ECO:0000313" key="3">
    <source>
        <dbReference type="EMBL" id="ORX79651.1"/>
    </source>
</evidence>